<dbReference type="STRING" id="180332.GCA_000797495_05801"/>
<evidence type="ECO:0008006" key="3">
    <source>
        <dbReference type="Google" id="ProtNLM"/>
    </source>
</evidence>
<dbReference type="OrthoDB" id="1779345at2"/>
<reference evidence="1 2" key="1">
    <citation type="journal article" date="2019" name="Anaerobe">
        <title>Detection of Robinsoniella peoriensis in multiple bone samples of a trauma patient.</title>
        <authorList>
            <person name="Schrottner P."/>
            <person name="Hartwich K."/>
            <person name="Bunk B."/>
            <person name="Schober I."/>
            <person name="Helbig S."/>
            <person name="Rudolph W.W."/>
            <person name="Gunzer F."/>
        </authorList>
    </citation>
    <scope>NUCLEOTIDE SEQUENCE [LARGE SCALE GENOMIC DNA]</scope>
    <source>
        <strain evidence="1 2">DSM 106044</strain>
    </source>
</reference>
<evidence type="ECO:0000313" key="1">
    <source>
        <dbReference type="EMBL" id="TLD00354.1"/>
    </source>
</evidence>
<dbReference type="InterPro" id="IPR036322">
    <property type="entry name" value="WD40_repeat_dom_sf"/>
</dbReference>
<accession>A0A4U8Q7M8</accession>
<keyword evidence="2" id="KW-1185">Reference proteome</keyword>
<sequence length="421" mass="47624">MGKIKDFFKDKFKFIKIREKWQKIKDKRLEKKQLQTQSDEMLDLTTKIKKHKKLIFSRWGIIIGVIAILIIGYSIYNYVRVFHHYTTLSSEKRSDITATQYAQLGGNLLKYSPDGVSCVSPGNEVLFSATFSMQSPIIDICGTTAVVGDQKGTQIYIFDENGQIGSFQTSLPILKVKVAEQGVVAAVLEEGDTTWINFYDTKGNPIAENRTTVNDFGYPMDVALSPDGLKMMVSYLNVAKEKMSTKIAFYNFDSVGQTQINNEVSSVTYDNTIVPKTLFMNDSASVAFRNDGFTIFKGNQVPQESARVDLEEEIISIFYSDNSIGVVVGSDDPEHKYLMRLYNLSGRKTMQKYFDLDYKEIKIDGDEIIMFNEGKFAIYSTGGKEKFSGSYSKPVINVMSAKGFRKYTMITQNSTDQIRLK</sequence>
<comment type="caution">
    <text evidence="1">The sequence shown here is derived from an EMBL/GenBank/DDBJ whole genome shotgun (WGS) entry which is preliminary data.</text>
</comment>
<protein>
    <recommendedName>
        <fullName evidence="3">WD40 repeat domain-containing protein</fullName>
    </recommendedName>
</protein>
<dbReference type="SUPFAM" id="SSF50978">
    <property type="entry name" value="WD40 repeat-like"/>
    <property type="match status" value="1"/>
</dbReference>
<dbReference type="EMBL" id="QGQD01000056">
    <property type="protein sequence ID" value="TLD00354.1"/>
    <property type="molecule type" value="Genomic_DNA"/>
</dbReference>
<organism evidence="1 2">
    <name type="scientific">Robinsoniella peoriensis</name>
    <dbReference type="NCBI Taxonomy" id="180332"/>
    <lineage>
        <taxon>Bacteria</taxon>
        <taxon>Bacillati</taxon>
        <taxon>Bacillota</taxon>
        <taxon>Clostridia</taxon>
        <taxon>Lachnospirales</taxon>
        <taxon>Lachnospiraceae</taxon>
        <taxon>Robinsoniella</taxon>
    </lineage>
</organism>
<dbReference type="AlphaFoldDB" id="A0A4U8Q7M8"/>
<name>A0A4U8Q7M8_9FIRM</name>
<dbReference type="Proteomes" id="UP000306509">
    <property type="component" value="Unassembled WGS sequence"/>
</dbReference>
<dbReference type="Pfam" id="PF18975">
    <property type="entry name" value="DUF5711"/>
    <property type="match status" value="1"/>
</dbReference>
<evidence type="ECO:0000313" key="2">
    <source>
        <dbReference type="Proteomes" id="UP000306509"/>
    </source>
</evidence>
<gene>
    <name evidence="1" type="ORF">DSM106044_02840</name>
</gene>
<dbReference type="InterPro" id="IPR043765">
    <property type="entry name" value="DUF5711"/>
</dbReference>
<dbReference type="RefSeq" id="WP_027295839.1">
    <property type="nucleotide sequence ID" value="NZ_CABMJZ010000123.1"/>
</dbReference>
<proteinExistence type="predicted"/>